<evidence type="ECO:0000313" key="4">
    <source>
        <dbReference type="Proteomes" id="UP001491552"/>
    </source>
</evidence>
<evidence type="ECO:0000256" key="1">
    <source>
        <dbReference type="ARBA" id="ARBA00006295"/>
    </source>
</evidence>
<dbReference type="InterPro" id="IPR004437">
    <property type="entry name" value="ParB/RepB/Spo0J"/>
</dbReference>
<comment type="similarity">
    <text evidence="1">Belongs to the ParB family.</text>
</comment>
<dbReference type="Proteomes" id="UP001491552">
    <property type="component" value="Unassembled WGS sequence"/>
</dbReference>
<dbReference type="Gene3D" id="3.90.1530.30">
    <property type="match status" value="1"/>
</dbReference>
<protein>
    <submittedName>
        <fullName evidence="3">ParB/RepB/Spo0J family partition protein</fullName>
    </submittedName>
</protein>
<dbReference type="InterPro" id="IPR003115">
    <property type="entry name" value="ParB_N"/>
</dbReference>
<evidence type="ECO:0000313" key="3">
    <source>
        <dbReference type="EMBL" id="MEQ2509829.1"/>
    </source>
</evidence>
<dbReference type="CDD" id="cd16393">
    <property type="entry name" value="SPO0J_N"/>
    <property type="match status" value="1"/>
</dbReference>
<proteinExistence type="inferred from homology"/>
<dbReference type="InterPro" id="IPR041468">
    <property type="entry name" value="HTH_ParB/Spo0J"/>
</dbReference>
<organism evidence="3 4">
    <name type="scientific">Faecousia intestinalis</name>
    <dbReference type="NCBI Taxonomy" id="3133167"/>
    <lineage>
        <taxon>Bacteria</taxon>
        <taxon>Bacillati</taxon>
        <taxon>Bacillota</taxon>
        <taxon>Clostridia</taxon>
        <taxon>Eubacteriales</taxon>
        <taxon>Oscillospiraceae</taxon>
        <taxon>Faecousia</taxon>
    </lineage>
</organism>
<reference evidence="3 4" key="1">
    <citation type="submission" date="2024-03" db="EMBL/GenBank/DDBJ databases">
        <title>Human intestinal bacterial collection.</title>
        <authorList>
            <person name="Pauvert C."/>
            <person name="Hitch T.C.A."/>
            <person name="Clavel T."/>
        </authorList>
    </citation>
    <scope>NUCLEOTIDE SEQUENCE [LARGE SCALE GENOMIC DNA]</scope>
    <source>
        <strain evidence="3 4">CLA-AA-H192</strain>
    </source>
</reference>
<comment type="caution">
    <text evidence="3">The sequence shown here is derived from an EMBL/GenBank/DDBJ whole genome shotgun (WGS) entry which is preliminary data.</text>
</comment>
<dbReference type="PANTHER" id="PTHR33375:SF8">
    <property type="entry name" value="NUCLEOID OCCLUSION PROTEIN"/>
    <property type="match status" value="1"/>
</dbReference>
<dbReference type="InterPro" id="IPR036086">
    <property type="entry name" value="ParB/Sulfiredoxin_sf"/>
</dbReference>
<dbReference type="PANTHER" id="PTHR33375">
    <property type="entry name" value="CHROMOSOME-PARTITIONING PROTEIN PARB-RELATED"/>
    <property type="match status" value="1"/>
</dbReference>
<accession>A0ABV1G390</accession>
<dbReference type="SUPFAM" id="SSF109709">
    <property type="entry name" value="KorB DNA-binding domain-like"/>
    <property type="match status" value="1"/>
</dbReference>
<dbReference type="Pfam" id="PF17762">
    <property type="entry name" value="HTH_ParB"/>
    <property type="match status" value="1"/>
</dbReference>
<dbReference type="InterPro" id="IPR050336">
    <property type="entry name" value="Chromosome_partition/occlusion"/>
</dbReference>
<dbReference type="EMBL" id="JBBMFF010000070">
    <property type="protein sequence ID" value="MEQ2509829.1"/>
    <property type="molecule type" value="Genomic_DNA"/>
</dbReference>
<evidence type="ECO:0000259" key="2">
    <source>
        <dbReference type="SMART" id="SM00470"/>
    </source>
</evidence>
<sequence length="270" mass="30431">MRRTGGLLETGKILYLPAAQIRPNPGQPRKIFDPAGLQELAASIAEYGIVQPLTVRRRDGFYELVAGERRLRAARMAGLREVPCILLSVDEAQSGMVALVENLQRRDLDYIEEAEGLARLMRLYGLSQEQAAQRVGKSQSAVANKLRLLRHSPQVLALLRENQLSERHARALLRLPEEEDRLAVLQTVIRQQLNVAKTEAYIDAYLAKKNAQEPPKRGIRKLIVRDVRLFLNSVNHSLELVRSAGIQAETKQEETDREIVLTIRLPKRAG</sequence>
<name>A0ABV1G390_9FIRM</name>
<dbReference type="Gene3D" id="1.10.10.2830">
    <property type="match status" value="1"/>
</dbReference>
<feature type="domain" description="ParB-like N-terminal" evidence="2">
    <location>
        <begin position="14"/>
        <end position="103"/>
    </location>
</feature>
<keyword evidence="4" id="KW-1185">Reference proteome</keyword>
<gene>
    <name evidence="3" type="ORF">WMO66_00975</name>
</gene>
<dbReference type="Pfam" id="PF02195">
    <property type="entry name" value="ParB_N"/>
    <property type="match status" value="1"/>
</dbReference>
<dbReference type="SMART" id="SM00470">
    <property type="entry name" value="ParB"/>
    <property type="match status" value="1"/>
</dbReference>
<dbReference type="NCBIfam" id="TIGR00180">
    <property type="entry name" value="parB_part"/>
    <property type="match status" value="1"/>
</dbReference>
<dbReference type="RefSeq" id="WP_349134539.1">
    <property type="nucleotide sequence ID" value="NZ_JBBMFF010000070.1"/>
</dbReference>
<dbReference type="SUPFAM" id="SSF110849">
    <property type="entry name" value="ParB/Sulfiredoxin"/>
    <property type="match status" value="1"/>
</dbReference>